<reference evidence="1 2" key="1">
    <citation type="journal article" date="2022" name="New Phytol.">
        <title>Ecological generalism drives hyperdiversity of secondary metabolite gene clusters in xylarialean endophytes.</title>
        <authorList>
            <person name="Franco M.E.E."/>
            <person name="Wisecaver J.H."/>
            <person name="Arnold A.E."/>
            <person name="Ju Y.M."/>
            <person name="Slot J.C."/>
            <person name="Ahrendt S."/>
            <person name="Moore L.P."/>
            <person name="Eastman K.E."/>
            <person name="Scott K."/>
            <person name="Konkel Z."/>
            <person name="Mondo S.J."/>
            <person name="Kuo A."/>
            <person name="Hayes R.D."/>
            <person name="Haridas S."/>
            <person name="Andreopoulos B."/>
            <person name="Riley R."/>
            <person name="LaButti K."/>
            <person name="Pangilinan J."/>
            <person name="Lipzen A."/>
            <person name="Amirebrahimi M."/>
            <person name="Yan J."/>
            <person name="Adam C."/>
            <person name="Keymanesh K."/>
            <person name="Ng V."/>
            <person name="Louie K."/>
            <person name="Northen T."/>
            <person name="Drula E."/>
            <person name="Henrissat B."/>
            <person name="Hsieh H.M."/>
            <person name="Youens-Clark K."/>
            <person name="Lutzoni F."/>
            <person name="Miadlikowska J."/>
            <person name="Eastwood D.C."/>
            <person name="Hamelin R.C."/>
            <person name="Grigoriev I.V."/>
            <person name="U'Ren J.M."/>
        </authorList>
    </citation>
    <scope>NUCLEOTIDE SEQUENCE [LARGE SCALE GENOMIC DNA]</scope>
    <source>
        <strain evidence="1 2">CBS 119005</strain>
    </source>
</reference>
<accession>A0ACB9YSU0</accession>
<dbReference type="Proteomes" id="UP001497700">
    <property type="component" value="Unassembled WGS sequence"/>
</dbReference>
<protein>
    <submittedName>
        <fullName evidence="1">Bifunctional dethiobiotin synthetase/adenosylmethionine-8-amino-7-oxononanoate aminotransferase</fullName>
    </submittedName>
</protein>
<comment type="caution">
    <text evidence="1">The sequence shown here is derived from an EMBL/GenBank/DDBJ whole genome shotgun (WGS) entry which is preliminary data.</text>
</comment>
<evidence type="ECO:0000313" key="1">
    <source>
        <dbReference type="EMBL" id="KAI4862495.1"/>
    </source>
</evidence>
<organism evidence="1 2">
    <name type="scientific">Hypoxylon rubiginosum</name>
    <dbReference type="NCBI Taxonomy" id="110542"/>
    <lineage>
        <taxon>Eukaryota</taxon>
        <taxon>Fungi</taxon>
        <taxon>Dikarya</taxon>
        <taxon>Ascomycota</taxon>
        <taxon>Pezizomycotina</taxon>
        <taxon>Sordariomycetes</taxon>
        <taxon>Xylariomycetidae</taxon>
        <taxon>Xylariales</taxon>
        <taxon>Hypoxylaceae</taxon>
        <taxon>Hypoxylon</taxon>
    </lineage>
</organism>
<keyword evidence="1" id="KW-0032">Aminotransferase</keyword>
<keyword evidence="1" id="KW-0808">Transferase</keyword>
<keyword evidence="2" id="KW-1185">Reference proteome</keyword>
<dbReference type="EMBL" id="MU393524">
    <property type="protein sequence ID" value="KAI4862495.1"/>
    <property type="molecule type" value="Genomic_DNA"/>
</dbReference>
<gene>
    <name evidence="1" type="ORF">F4820DRAFT_460151</name>
</gene>
<name>A0ACB9YSU0_9PEZI</name>
<sequence length="802" mass="88133">MAPVHPLLWRSFRVFQVYGANTDVGKTVFTTTLCRAARLMWGREHTAFLKPVSTGPEDEADDLCNHVERHAPGVLRRTLLQYDLAMSPHAAAKGKSVPSDVDLLSKVHQFASRMAARGPGWLFVETAGGVHSPGPSGTTQADLYAALRCPVVLVADSKLGGISLTISAFESLKIRGYDVETILVFRDDKYDNEQYLKDYFTGHHGIAVASLPAPPPKTDIGADTEIMSQYYEEESESTATRRILEHLDRRHRARIDRLDSMCGDAYKQIWYPFTQHKLNSPDNIVVIDSARGDFFQTLVSKPGATSINQPALQPSFDGSASWWTQGLGHGNPSLTMSAAYAAGRYGHVMFAGAIHEPALALAQTLLHSMKSSRLTRVFYSDNGSTGVEVAVKMALRAARLRYGWAAGTDIGIIGLKGGYHGDTIGAMDCAEPSTYNEKIEWYNGRGIWYDYPSVKCVRGQWAIEMPGALKADLGDDQVFESLSDVFDLDARRSKHKHRAYEKYIERTLSNHLGNGRKFGALLMEPVVVGAGGMELVDPLFQRALVDVVRRSAKLFDARHRHRPGNSDPASWSGLPVIFDEVFTGLYRLGRFTASSFLGTEADVSVHAKLLTGGLVPLSTTLASESIFKAFESDDKADALLHGHSYTAHPVGCQVALESMRQMQAMEGRGEWDWAKESDWSGCLGGRARVAKAELWSIWPWDLLDWVSNQIQCVAGTWALGSILAIHMKAADGTGYKSNAALKLQSFLHDGDRDGNASTSSSTRWNVHSRVLGNVLYIMGSQKTTQDDVAEIARLVQRALVAH</sequence>
<evidence type="ECO:0000313" key="2">
    <source>
        <dbReference type="Proteomes" id="UP001497700"/>
    </source>
</evidence>
<proteinExistence type="predicted"/>